<dbReference type="Gene3D" id="1.10.10.10">
    <property type="entry name" value="Winged helix-like DNA-binding domain superfamily/Winged helix DNA-binding domain"/>
    <property type="match status" value="1"/>
</dbReference>
<gene>
    <name evidence="9" type="ORF">LLUT_LOCUS13435</name>
</gene>
<evidence type="ECO:0000259" key="8">
    <source>
        <dbReference type="PROSITE" id="PS51504"/>
    </source>
</evidence>
<evidence type="ECO:0000256" key="2">
    <source>
        <dbReference type="ARBA" id="ARBA00004286"/>
    </source>
</evidence>
<dbReference type="GO" id="GO:0045910">
    <property type="term" value="P:negative regulation of DNA recombination"/>
    <property type="evidence" value="ECO:0007669"/>
    <property type="project" value="TreeGrafter"/>
</dbReference>
<dbReference type="GO" id="GO:0030261">
    <property type="term" value="P:chromosome condensation"/>
    <property type="evidence" value="ECO:0007669"/>
    <property type="project" value="TreeGrafter"/>
</dbReference>
<evidence type="ECO:0000313" key="9">
    <source>
        <dbReference type="EMBL" id="CAL0312375.1"/>
    </source>
</evidence>
<dbReference type="PRINTS" id="PR00624">
    <property type="entry name" value="HISTONEH5"/>
</dbReference>
<dbReference type="PRINTS" id="PR00929">
    <property type="entry name" value="ATHOOK"/>
</dbReference>
<evidence type="ECO:0000256" key="5">
    <source>
        <dbReference type="ARBA" id="ARBA00023242"/>
    </source>
</evidence>
<sequence length="341" mass="36816">MALPSSSPPPPTNVAFPFDNNNYIYDPASANFNDNSLPSNNPPAIPSQPRNANHPSYAEMIYTAIGALKEKNGSSKRAISKYMEQVYKDQLPPNHDALLTKNLKSLKKNGHLILVKKSYHLPVGSIQTHSAPEQAQQVAQSAQNANTSGGGVTEVKKRGRGRPPRASGLKAEVKPADARGGAVALVPSGSAVKPKPRGRPRKNAVTASSAAAATATRGGADKKLAVAGKKSRKKSSEEPVESPEEETNADDVEAEKKANNDILKRKIRYFQSKVGESVSVLGTYFNGESPITARAALRELENLANLDIDLPLREITIEEPYRPQQLRFPTQMQSIFDDPHA</sequence>
<comment type="subcellular location">
    <subcellularLocation>
        <location evidence="2">Chromosome</location>
    </subcellularLocation>
    <subcellularLocation>
        <location evidence="1 6">Nucleus</location>
    </subcellularLocation>
</comment>
<name>A0AAV1WSF9_LUPLU</name>
<dbReference type="GO" id="GO:0030527">
    <property type="term" value="F:structural constituent of chromatin"/>
    <property type="evidence" value="ECO:0007669"/>
    <property type="project" value="InterPro"/>
</dbReference>
<keyword evidence="10" id="KW-1185">Reference proteome</keyword>
<dbReference type="EMBL" id="CAXHTB010000009">
    <property type="protein sequence ID" value="CAL0312375.1"/>
    <property type="molecule type" value="Genomic_DNA"/>
</dbReference>
<dbReference type="GO" id="GO:0031492">
    <property type="term" value="F:nucleosomal DNA binding"/>
    <property type="evidence" value="ECO:0007669"/>
    <property type="project" value="TreeGrafter"/>
</dbReference>
<protein>
    <recommendedName>
        <fullName evidence="8">H15 domain-containing protein</fullName>
    </recommendedName>
</protein>
<dbReference type="GO" id="GO:0000786">
    <property type="term" value="C:nucleosome"/>
    <property type="evidence" value="ECO:0007669"/>
    <property type="project" value="InterPro"/>
</dbReference>
<dbReference type="GO" id="GO:0005730">
    <property type="term" value="C:nucleolus"/>
    <property type="evidence" value="ECO:0007669"/>
    <property type="project" value="TreeGrafter"/>
</dbReference>
<feature type="compositionally biased region" description="Polar residues" evidence="7">
    <location>
        <begin position="30"/>
        <end position="39"/>
    </location>
</feature>
<feature type="compositionally biased region" description="Low complexity" evidence="7">
    <location>
        <begin position="204"/>
        <end position="216"/>
    </location>
</feature>
<feature type="compositionally biased region" description="Acidic residues" evidence="7">
    <location>
        <begin position="238"/>
        <end position="253"/>
    </location>
</feature>
<dbReference type="SMART" id="SM00526">
    <property type="entry name" value="H15"/>
    <property type="match status" value="1"/>
</dbReference>
<organism evidence="9 10">
    <name type="scientific">Lupinus luteus</name>
    <name type="common">European yellow lupine</name>
    <dbReference type="NCBI Taxonomy" id="3873"/>
    <lineage>
        <taxon>Eukaryota</taxon>
        <taxon>Viridiplantae</taxon>
        <taxon>Streptophyta</taxon>
        <taxon>Embryophyta</taxon>
        <taxon>Tracheophyta</taxon>
        <taxon>Spermatophyta</taxon>
        <taxon>Magnoliopsida</taxon>
        <taxon>eudicotyledons</taxon>
        <taxon>Gunneridae</taxon>
        <taxon>Pentapetalae</taxon>
        <taxon>rosids</taxon>
        <taxon>fabids</taxon>
        <taxon>Fabales</taxon>
        <taxon>Fabaceae</taxon>
        <taxon>Papilionoideae</taxon>
        <taxon>50 kb inversion clade</taxon>
        <taxon>genistoids sensu lato</taxon>
        <taxon>core genistoids</taxon>
        <taxon>Genisteae</taxon>
        <taxon>Lupinus</taxon>
    </lineage>
</organism>
<dbReference type="PANTHER" id="PTHR11467:SF29">
    <property type="entry name" value="OS03G0711600 PROTEIN"/>
    <property type="match status" value="1"/>
</dbReference>
<dbReference type="AlphaFoldDB" id="A0AAV1WSF9"/>
<evidence type="ECO:0000256" key="6">
    <source>
        <dbReference type="RuleBase" id="RU003894"/>
    </source>
</evidence>
<feature type="domain" description="H15" evidence="8">
    <location>
        <begin position="53"/>
        <end position="123"/>
    </location>
</feature>
<evidence type="ECO:0000313" key="10">
    <source>
        <dbReference type="Proteomes" id="UP001497480"/>
    </source>
</evidence>
<evidence type="ECO:0000256" key="1">
    <source>
        <dbReference type="ARBA" id="ARBA00004123"/>
    </source>
</evidence>
<dbReference type="InterPro" id="IPR036390">
    <property type="entry name" value="WH_DNA-bd_sf"/>
</dbReference>
<dbReference type="PROSITE" id="PS51504">
    <property type="entry name" value="H15"/>
    <property type="match status" value="1"/>
</dbReference>
<reference evidence="9 10" key="1">
    <citation type="submission" date="2024-03" db="EMBL/GenBank/DDBJ databases">
        <authorList>
            <person name="Martinez-Hernandez J."/>
        </authorList>
    </citation>
    <scope>NUCLEOTIDE SEQUENCE [LARGE SCALE GENOMIC DNA]</scope>
</reference>
<dbReference type="SMART" id="SM00384">
    <property type="entry name" value="AT_hook"/>
    <property type="match status" value="2"/>
</dbReference>
<keyword evidence="5 6" id="KW-0539">Nucleus</keyword>
<dbReference type="InterPro" id="IPR005818">
    <property type="entry name" value="Histone_H1/H5_H15"/>
</dbReference>
<dbReference type="GO" id="GO:0006334">
    <property type="term" value="P:nucleosome assembly"/>
    <property type="evidence" value="ECO:0007669"/>
    <property type="project" value="InterPro"/>
</dbReference>
<dbReference type="Proteomes" id="UP001497480">
    <property type="component" value="Unassembled WGS sequence"/>
</dbReference>
<dbReference type="Pfam" id="PF00538">
    <property type="entry name" value="Linker_histone"/>
    <property type="match status" value="1"/>
</dbReference>
<comment type="caution">
    <text evidence="9">The sequence shown here is derived from an EMBL/GenBank/DDBJ whole genome shotgun (WGS) entry which is preliminary data.</text>
</comment>
<dbReference type="FunFam" id="1.10.10.10:FF:000637">
    <property type="entry name" value="Histone H1.2"/>
    <property type="match status" value="1"/>
</dbReference>
<dbReference type="Pfam" id="PF02178">
    <property type="entry name" value="AT_hook"/>
    <property type="match status" value="2"/>
</dbReference>
<feature type="region of interest" description="Disordered" evidence="7">
    <location>
        <begin position="27"/>
        <end position="51"/>
    </location>
</feature>
<dbReference type="InterPro" id="IPR017956">
    <property type="entry name" value="AT_hook_DNA-bd_motif"/>
</dbReference>
<dbReference type="InterPro" id="IPR005819">
    <property type="entry name" value="H1/H5"/>
</dbReference>
<dbReference type="PANTHER" id="PTHR11467">
    <property type="entry name" value="HISTONE H1"/>
    <property type="match status" value="1"/>
</dbReference>
<proteinExistence type="inferred from homology"/>
<evidence type="ECO:0000256" key="4">
    <source>
        <dbReference type="ARBA" id="ARBA00023125"/>
    </source>
</evidence>
<feature type="region of interest" description="Disordered" evidence="7">
    <location>
        <begin position="132"/>
        <end position="253"/>
    </location>
</feature>
<keyword evidence="3 6" id="KW-0158">Chromosome</keyword>
<evidence type="ECO:0000256" key="7">
    <source>
        <dbReference type="SAM" id="MobiDB-lite"/>
    </source>
</evidence>
<comment type="similarity">
    <text evidence="6">Belongs to the histone H1/H5 family.</text>
</comment>
<feature type="compositionally biased region" description="Low complexity" evidence="7">
    <location>
        <begin position="132"/>
        <end position="145"/>
    </location>
</feature>
<evidence type="ECO:0000256" key="3">
    <source>
        <dbReference type="ARBA" id="ARBA00022454"/>
    </source>
</evidence>
<dbReference type="SUPFAM" id="SSF46785">
    <property type="entry name" value="Winged helix' DNA-binding domain"/>
    <property type="match status" value="1"/>
</dbReference>
<dbReference type="InterPro" id="IPR036388">
    <property type="entry name" value="WH-like_DNA-bd_sf"/>
</dbReference>
<accession>A0AAV1WSF9</accession>
<keyword evidence="4 6" id="KW-0238">DNA-binding</keyword>
<dbReference type="CDD" id="cd00073">
    <property type="entry name" value="H15"/>
    <property type="match status" value="1"/>
</dbReference>
<dbReference type="GO" id="GO:0003690">
    <property type="term" value="F:double-stranded DNA binding"/>
    <property type="evidence" value="ECO:0007669"/>
    <property type="project" value="TreeGrafter"/>
</dbReference>